<organism evidence="1 2">
    <name type="scientific">Apiospora saccharicola</name>
    <dbReference type="NCBI Taxonomy" id="335842"/>
    <lineage>
        <taxon>Eukaryota</taxon>
        <taxon>Fungi</taxon>
        <taxon>Dikarya</taxon>
        <taxon>Ascomycota</taxon>
        <taxon>Pezizomycotina</taxon>
        <taxon>Sordariomycetes</taxon>
        <taxon>Xylariomycetidae</taxon>
        <taxon>Amphisphaeriales</taxon>
        <taxon>Apiosporaceae</taxon>
        <taxon>Apiospora</taxon>
    </lineage>
</organism>
<sequence length="123" mass="14279">MPGDQSTETAMQKALRLPEIVGMIAELLHEDGLVRARITPSLGNFVLVNQLWFDCAIHLLWRHISDWYGRNLVDILQNVHPSRRSFYAAFVHDATIGTEFHRETLRLKLLSEVEFPMLRQLRV</sequence>
<name>A0ABR1TJ71_9PEZI</name>
<evidence type="ECO:0000313" key="1">
    <source>
        <dbReference type="EMBL" id="KAK8045784.1"/>
    </source>
</evidence>
<dbReference type="EMBL" id="JAQQWM010000009">
    <property type="protein sequence ID" value="KAK8045784.1"/>
    <property type="molecule type" value="Genomic_DNA"/>
</dbReference>
<dbReference type="Proteomes" id="UP001446871">
    <property type="component" value="Unassembled WGS sequence"/>
</dbReference>
<gene>
    <name evidence="1" type="ORF">PG996_013848</name>
</gene>
<accession>A0ABR1TJ71</accession>
<proteinExistence type="predicted"/>
<comment type="caution">
    <text evidence="1">The sequence shown here is derived from an EMBL/GenBank/DDBJ whole genome shotgun (WGS) entry which is preliminary data.</text>
</comment>
<keyword evidence="2" id="KW-1185">Reference proteome</keyword>
<evidence type="ECO:0000313" key="2">
    <source>
        <dbReference type="Proteomes" id="UP001446871"/>
    </source>
</evidence>
<protein>
    <submittedName>
        <fullName evidence="1">Uncharacterized protein</fullName>
    </submittedName>
</protein>
<reference evidence="1 2" key="1">
    <citation type="submission" date="2023-01" db="EMBL/GenBank/DDBJ databases">
        <title>Analysis of 21 Apiospora genomes using comparative genomics revels a genus with tremendous synthesis potential of carbohydrate active enzymes and secondary metabolites.</title>
        <authorList>
            <person name="Sorensen T."/>
        </authorList>
    </citation>
    <scope>NUCLEOTIDE SEQUENCE [LARGE SCALE GENOMIC DNA]</scope>
    <source>
        <strain evidence="1 2">CBS 83171</strain>
    </source>
</reference>